<evidence type="ECO:0000256" key="1">
    <source>
        <dbReference type="SAM" id="MobiDB-lite"/>
    </source>
</evidence>
<sequence length="429" mass="46651">MRVWDSLVGQGQAVDVLMKAAWASRIGDATVAQPEGSADPRAEGLSTQAMAQAWLITGPPGSGRSNAALAFAAALECTGETPGCGTCNECRSVIARVHPDVRHLDAVGVTITVEETRAMVADSYTFPSIGRRRVIIIEDADRMLERTTNVLLKAIEEPPAETVWILIAPSAEDMLPTIRSRCRHVALVVPPAQAVAELLQNRYAVEPEQALHFARAAQSHIGRAAGLATDAETRDHRQLTIRAALGVQSTGEAVLAAMRLFNGYEDSEGKKAREQEAKAYGKAHPDDEEAQDPSLTAEEKRERKDLKRQLGVETSRELKPAQRGMWRDLIKMQEKRRTRAVRDRLDLALLDLLAVYRDVLTVQVGAQVPLVNEDFSAQITQVAASTSPLLTVHRMDAISTARERLAANVAPQLALEAMFVSLRPSALGA</sequence>
<dbReference type="GO" id="GO:0003887">
    <property type="term" value="F:DNA-directed DNA polymerase activity"/>
    <property type="evidence" value="ECO:0007669"/>
    <property type="project" value="InterPro"/>
</dbReference>
<reference evidence="2 3" key="1">
    <citation type="submission" date="2012-09" db="EMBL/GenBank/DDBJ databases">
        <title>The Genome Sequence of Actinobaculum massiliae ACS-171-V-COL2.</title>
        <authorList>
            <consortium name="The Broad Institute Genome Sequencing Platform"/>
            <person name="Earl A."/>
            <person name="Ward D."/>
            <person name="Feldgarden M."/>
            <person name="Gevers D."/>
            <person name="Saerens B."/>
            <person name="Vaneechoutte M."/>
            <person name="Walker B."/>
            <person name="Young S.K."/>
            <person name="Zeng Q."/>
            <person name="Gargeya S."/>
            <person name="Fitzgerald M."/>
            <person name="Haas B."/>
            <person name="Abouelleil A."/>
            <person name="Alvarado L."/>
            <person name="Arachchi H.M."/>
            <person name="Berlin A."/>
            <person name="Chapman S.B."/>
            <person name="Goldberg J."/>
            <person name="Griggs A."/>
            <person name="Gujja S."/>
            <person name="Hansen M."/>
            <person name="Howarth C."/>
            <person name="Imamovic A."/>
            <person name="Larimer J."/>
            <person name="McCowen C."/>
            <person name="Montmayeur A."/>
            <person name="Murphy C."/>
            <person name="Neiman D."/>
            <person name="Pearson M."/>
            <person name="Priest M."/>
            <person name="Roberts A."/>
            <person name="Saif S."/>
            <person name="Shea T."/>
            <person name="Sisk P."/>
            <person name="Sykes S."/>
            <person name="Wortman J."/>
            <person name="Nusbaum C."/>
            <person name="Birren B."/>
        </authorList>
    </citation>
    <scope>NUCLEOTIDE SEQUENCE [LARGE SCALE GENOMIC DNA]</scope>
    <source>
        <strain evidence="3">ACS-171-V-Col2</strain>
    </source>
</reference>
<name>K9EW74_9ACTO</name>
<dbReference type="STRING" id="202789.GCA_001457435_01117"/>
<dbReference type="HOGENOM" id="CLU_006229_4_1_11"/>
<feature type="region of interest" description="Disordered" evidence="1">
    <location>
        <begin position="267"/>
        <end position="314"/>
    </location>
</feature>
<dbReference type="InterPro" id="IPR050238">
    <property type="entry name" value="DNA_Rep/Repair_Clamp_Loader"/>
</dbReference>
<dbReference type="GO" id="GO:0006261">
    <property type="term" value="P:DNA-templated DNA replication"/>
    <property type="evidence" value="ECO:0007669"/>
    <property type="project" value="TreeGrafter"/>
</dbReference>
<dbReference type="RefSeq" id="WP_007001209.1">
    <property type="nucleotide sequence ID" value="NZ_JH992955.1"/>
</dbReference>
<comment type="caution">
    <text evidence="2">The sequence shown here is derived from an EMBL/GenBank/DDBJ whole genome shotgun (WGS) entry which is preliminary data.</text>
</comment>
<dbReference type="EMBL" id="AGWL01000005">
    <property type="protein sequence ID" value="EKU95242.1"/>
    <property type="molecule type" value="Genomic_DNA"/>
</dbReference>
<organism evidence="2 3">
    <name type="scientific">Actinobaculum massiliense ACS-171-V-Col2</name>
    <dbReference type="NCBI Taxonomy" id="883066"/>
    <lineage>
        <taxon>Bacteria</taxon>
        <taxon>Bacillati</taxon>
        <taxon>Actinomycetota</taxon>
        <taxon>Actinomycetes</taxon>
        <taxon>Actinomycetales</taxon>
        <taxon>Actinomycetaceae</taxon>
        <taxon>Actinobaculum</taxon>
    </lineage>
</organism>
<feature type="compositionally biased region" description="Basic and acidic residues" evidence="1">
    <location>
        <begin position="267"/>
        <end position="285"/>
    </location>
</feature>
<evidence type="ECO:0000313" key="3">
    <source>
        <dbReference type="Proteomes" id="UP000009888"/>
    </source>
</evidence>
<dbReference type="Proteomes" id="UP000009888">
    <property type="component" value="Unassembled WGS sequence"/>
</dbReference>
<protein>
    <submittedName>
        <fullName evidence="2">DNA polymerase III, delta' subunit</fullName>
    </submittedName>
</protein>
<proteinExistence type="predicted"/>
<dbReference type="InterPro" id="IPR027417">
    <property type="entry name" value="P-loop_NTPase"/>
</dbReference>
<evidence type="ECO:0000313" key="2">
    <source>
        <dbReference type="EMBL" id="EKU95242.1"/>
    </source>
</evidence>
<gene>
    <name evidence="2" type="ORF">HMPREF9233_01003</name>
</gene>
<dbReference type="Pfam" id="PF13177">
    <property type="entry name" value="DNA_pol3_delta2"/>
    <property type="match status" value="1"/>
</dbReference>
<dbReference type="GO" id="GO:0008408">
    <property type="term" value="F:3'-5' exonuclease activity"/>
    <property type="evidence" value="ECO:0007669"/>
    <property type="project" value="InterPro"/>
</dbReference>
<dbReference type="PATRIC" id="fig|883066.3.peg.1048"/>
<keyword evidence="3" id="KW-1185">Reference proteome</keyword>
<dbReference type="PANTHER" id="PTHR11669:SF8">
    <property type="entry name" value="DNA POLYMERASE III SUBUNIT DELTA"/>
    <property type="match status" value="1"/>
</dbReference>
<dbReference type="NCBIfam" id="NF005926">
    <property type="entry name" value="PRK07940.1"/>
    <property type="match status" value="1"/>
</dbReference>
<dbReference type="PANTHER" id="PTHR11669">
    <property type="entry name" value="REPLICATION FACTOR C / DNA POLYMERASE III GAMMA-TAU SUBUNIT"/>
    <property type="match status" value="1"/>
</dbReference>
<dbReference type="SUPFAM" id="SSF52540">
    <property type="entry name" value="P-loop containing nucleoside triphosphate hydrolases"/>
    <property type="match status" value="1"/>
</dbReference>
<feature type="compositionally biased region" description="Basic and acidic residues" evidence="1">
    <location>
        <begin position="297"/>
        <end position="314"/>
    </location>
</feature>
<dbReference type="AlphaFoldDB" id="K9EW74"/>
<dbReference type="Gene3D" id="3.40.50.300">
    <property type="entry name" value="P-loop containing nucleotide triphosphate hydrolases"/>
    <property type="match status" value="1"/>
</dbReference>
<dbReference type="eggNOG" id="COG0470">
    <property type="taxonomic scope" value="Bacteria"/>
</dbReference>
<dbReference type="NCBIfam" id="TIGR00678">
    <property type="entry name" value="holB"/>
    <property type="match status" value="1"/>
</dbReference>
<dbReference type="InterPro" id="IPR004622">
    <property type="entry name" value="DNA_pol_HolB"/>
</dbReference>
<accession>K9EW74</accession>